<name>A0A699ZZP5_HAELA</name>
<evidence type="ECO:0000256" key="8">
    <source>
        <dbReference type="ARBA" id="ARBA00022801"/>
    </source>
</evidence>
<evidence type="ECO:0000256" key="11">
    <source>
        <dbReference type="ARBA" id="ARBA00023049"/>
    </source>
</evidence>
<keyword evidence="6" id="KW-0645">Protease</keyword>
<comment type="similarity">
    <text evidence="3">Belongs to the peptidase M50B family.</text>
</comment>
<dbReference type="GO" id="GO:0006508">
    <property type="term" value="P:proteolysis"/>
    <property type="evidence" value="ECO:0007669"/>
    <property type="project" value="UniProtKB-KW"/>
</dbReference>
<evidence type="ECO:0000256" key="1">
    <source>
        <dbReference type="ARBA" id="ARBA00004141"/>
    </source>
</evidence>
<comment type="subcellular location">
    <subcellularLocation>
        <location evidence="1">Membrane</location>
        <topology evidence="1">Multi-pass membrane protein</topology>
    </subcellularLocation>
    <subcellularLocation>
        <location evidence="2">Plastid</location>
        <location evidence="2">Chloroplast</location>
    </subcellularLocation>
</comment>
<evidence type="ECO:0000256" key="7">
    <source>
        <dbReference type="ARBA" id="ARBA00022692"/>
    </source>
</evidence>
<keyword evidence="5" id="KW-0934">Plastid</keyword>
<keyword evidence="7" id="KW-0812">Transmembrane</keyword>
<evidence type="ECO:0000313" key="14">
    <source>
        <dbReference type="EMBL" id="GFH25319.1"/>
    </source>
</evidence>
<evidence type="ECO:0000256" key="10">
    <source>
        <dbReference type="ARBA" id="ARBA00022989"/>
    </source>
</evidence>
<dbReference type="Proteomes" id="UP000485058">
    <property type="component" value="Unassembled WGS sequence"/>
</dbReference>
<organism evidence="14 15">
    <name type="scientific">Haematococcus lacustris</name>
    <name type="common">Green alga</name>
    <name type="synonym">Haematococcus pluvialis</name>
    <dbReference type="NCBI Taxonomy" id="44745"/>
    <lineage>
        <taxon>Eukaryota</taxon>
        <taxon>Viridiplantae</taxon>
        <taxon>Chlorophyta</taxon>
        <taxon>core chlorophytes</taxon>
        <taxon>Chlorophyceae</taxon>
        <taxon>CS clade</taxon>
        <taxon>Chlamydomonadales</taxon>
        <taxon>Haematococcaceae</taxon>
        <taxon>Haematococcus</taxon>
    </lineage>
</organism>
<evidence type="ECO:0000256" key="6">
    <source>
        <dbReference type="ARBA" id="ARBA00022670"/>
    </source>
</evidence>
<gene>
    <name evidence="14" type="ORF">HaLaN_23259</name>
</gene>
<keyword evidence="8" id="KW-0378">Hydrolase</keyword>
<keyword evidence="15" id="KW-1185">Reference proteome</keyword>
<evidence type="ECO:0000256" key="5">
    <source>
        <dbReference type="ARBA" id="ARBA00022640"/>
    </source>
</evidence>
<dbReference type="GO" id="GO:0009507">
    <property type="term" value="C:chloroplast"/>
    <property type="evidence" value="ECO:0007669"/>
    <property type="project" value="UniProtKB-SubCell"/>
</dbReference>
<keyword evidence="11" id="KW-0482">Metalloprotease</keyword>
<dbReference type="InterPro" id="IPR044838">
    <property type="entry name" value="EGY1-like"/>
</dbReference>
<evidence type="ECO:0000256" key="9">
    <source>
        <dbReference type="ARBA" id="ARBA00022946"/>
    </source>
</evidence>
<dbReference type="GO" id="GO:0016020">
    <property type="term" value="C:membrane"/>
    <property type="evidence" value="ECO:0007669"/>
    <property type="project" value="UniProtKB-SubCell"/>
</dbReference>
<protein>
    <submittedName>
        <fullName evidence="14">Uncharacterized protein</fullName>
    </submittedName>
</protein>
<evidence type="ECO:0000256" key="2">
    <source>
        <dbReference type="ARBA" id="ARBA00004229"/>
    </source>
</evidence>
<dbReference type="GO" id="GO:0008237">
    <property type="term" value="F:metallopeptidase activity"/>
    <property type="evidence" value="ECO:0007669"/>
    <property type="project" value="UniProtKB-KW"/>
</dbReference>
<proteinExistence type="inferred from homology"/>
<dbReference type="PANTHER" id="PTHR31412">
    <property type="entry name" value="ZINC METALLOPROTEASE EGY1"/>
    <property type="match status" value="1"/>
</dbReference>
<keyword evidence="9" id="KW-0809">Transit peptide</keyword>
<sequence length="141" mass="15781">MEQQSVTWVMEALAGAFELRGPISALAAARAEHLPPAFVPGESKQPGSSQSESEQQQLRKEFESLLQTLVKPAETLSKEDIKRLKEAAFGPQTFWVTETQTISEAERTGLLIRGNLRDERAKVYEHISAKPRVMGLWKMSE</sequence>
<evidence type="ECO:0000256" key="12">
    <source>
        <dbReference type="ARBA" id="ARBA00023136"/>
    </source>
</evidence>
<comment type="caution">
    <text evidence="14">The sequence shown here is derived from an EMBL/GenBank/DDBJ whole genome shotgun (WGS) entry which is preliminary data.</text>
</comment>
<dbReference type="EMBL" id="BLLF01002779">
    <property type="protein sequence ID" value="GFH25319.1"/>
    <property type="molecule type" value="Genomic_DNA"/>
</dbReference>
<keyword evidence="12" id="KW-0472">Membrane</keyword>
<keyword evidence="10" id="KW-1133">Transmembrane helix</keyword>
<evidence type="ECO:0000256" key="4">
    <source>
        <dbReference type="ARBA" id="ARBA00022528"/>
    </source>
</evidence>
<feature type="region of interest" description="Disordered" evidence="13">
    <location>
        <begin position="36"/>
        <end position="58"/>
    </location>
</feature>
<evidence type="ECO:0000256" key="13">
    <source>
        <dbReference type="SAM" id="MobiDB-lite"/>
    </source>
</evidence>
<dbReference type="PANTHER" id="PTHR31412:SF0">
    <property type="entry name" value="ZINC METALLOPROTEASE EGY1, CHLOROPLASTIC-RELATED"/>
    <property type="match status" value="1"/>
</dbReference>
<evidence type="ECO:0000313" key="15">
    <source>
        <dbReference type="Proteomes" id="UP000485058"/>
    </source>
</evidence>
<feature type="compositionally biased region" description="Low complexity" evidence="13">
    <location>
        <begin position="40"/>
        <end position="56"/>
    </location>
</feature>
<keyword evidence="4" id="KW-0150">Chloroplast</keyword>
<dbReference type="AlphaFoldDB" id="A0A699ZZP5"/>
<evidence type="ECO:0000256" key="3">
    <source>
        <dbReference type="ARBA" id="ARBA00007931"/>
    </source>
</evidence>
<accession>A0A699ZZP5</accession>
<reference evidence="14 15" key="1">
    <citation type="submission" date="2020-02" db="EMBL/GenBank/DDBJ databases">
        <title>Draft genome sequence of Haematococcus lacustris strain NIES-144.</title>
        <authorList>
            <person name="Morimoto D."/>
            <person name="Nakagawa S."/>
            <person name="Yoshida T."/>
            <person name="Sawayama S."/>
        </authorList>
    </citation>
    <scope>NUCLEOTIDE SEQUENCE [LARGE SCALE GENOMIC DNA]</scope>
    <source>
        <strain evidence="14 15">NIES-144</strain>
    </source>
</reference>